<proteinExistence type="predicted"/>
<evidence type="ECO:0000313" key="3">
    <source>
        <dbReference type="Proteomes" id="UP000054516"/>
    </source>
</evidence>
<feature type="region of interest" description="Disordered" evidence="1">
    <location>
        <begin position="34"/>
        <end position="96"/>
    </location>
</feature>
<name>A0A1W2TIY0_ROSNE</name>
<keyword evidence="3" id="KW-1185">Reference proteome</keyword>
<dbReference type="OrthoDB" id="3492129at2759"/>
<feature type="compositionally biased region" description="Basic and acidic residues" evidence="1">
    <location>
        <begin position="166"/>
        <end position="177"/>
    </location>
</feature>
<sequence length="351" mass="37850">MTSDVNSARRPTLAPLWTGYQALSSLPGTAFRAAHGPLLSPSPLSSSSLPSAVSHASYDGLMRKKDQSPAAGPPRKANSSSVPNTRPLIPTDGQSPLVSKLEKATLQLADAGKPSPLKSPSAGRGDLGGSQIRHKLQPRDDYGNSATADAFVIARSIRRPSSPAAEDPRPFWEDKSPNSKLPGRFTLRAVIRPKTATRQTFLIQRNLDISELRVAALEMSQGGSYRHVSPSPASRTPLPVPAKWSSADRRPSTALPSRRTERSPKSVARPTDYDKLTHDPKTVPIHISYAVSTLPALATLLTTGHVHRGDIMYLPVPHAESWPQTVRYVYTGEGELTTAMRENIIFLGGTV</sequence>
<feature type="region of interest" description="Disordered" evidence="1">
    <location>
        <begin position="223"/>
        <end position="279"/>
    </location>
</feature>
<dbReference type="OMA" id="HPRAWED"/>
<gene>
    <name evidence="2" type="ORF">SAMD00023353_1500950</name>
</gene>
<evidence type="ECO:0000256" key="1">
    <source>
        <dbReference type="SAM" id="MobiDB-lite"/>
    </source>
</evidence>
<dbReference type="EMBL" id="DF977460">
    <property type="protein sequence ID" value="GAP88137.1"/>
    <property type="molecule type" value="Genomic_DNA"/>
</dbReference>
<dbReference type="Proteomes" id="UP000054516">
    <property type="component" value="Unassembled WGS sequence"/>
</dbReference>
<protein>
    <submittedName>
        <fullName evidence="2">Putative DET1-and DDB1-associated protein 1</fullName>
    </submittedName>
</protein>
<reference evidence="2" key="1">
    <citation type="submission" date="2016-03" db="EMBL/GenBank/DDBJ databases">
        <title>Draft genome sequence of Rosellinia necatrix.</title>
        <authorList>
            <person name="Kanematsu S."/>
        </authorList>
    </citation>
    <scope>NUCLEOTIDE SEQUENCE [LARGE SCALE GENOMIC DNA]</scope>
    <source>
        <strain evidence="2">W97</strain>
    </source>
</reference>
<feature type="compositionally biased region" description="Low complexity" evidence="1">
    <location>
        <begin position="37"/>
        <end position="51"/>
    </location>
</feature>
<evidence type="ECO:0000313" key="2">
    <source>
        <dbReference type="EMBL" id="GAP88137.1"/>
    </source>
</evidence>
<organism evidence="2">
    <name type="scientific">Rosellinia necatrix</name>
    <name type="common">White root-rot fungus</name>
    <dbReference type="NCBI Taxonomy" id="77044"/>
    <lineage>
        <taxon>Eukaryota</taxon>
        <taxon>Fungi</taxon>
        <taxon>Dikarya</taxon>
        <taxon>Ascomycota</taxon>
        <taxon>Pezizomycotina</taxon>
        <taxon>Sordariomycetes</taxon>
        <taxon>Xylariomycetidae</taxon>
        <taxon>Xylariales</taxon>
        <taxon>Xylariaceae</taxon>
        <taxon>Rosellinia</taxon>
    </lineage>
</organism>
<feature type="region of interest" description="Disordered" evidence="1">
    <location>
        <begin position="109"/>
        <end position="144"/>
    </location>
</feature>
<accession>A0A1W2TIY0</accession>
<dbReference type="AlphaFoldDB" id="A0A1W2TIY0"/>
<feature type="region of interest" description="Disordered" evidence="1">
    <location>
        <begin position="159"/>
        <end position="179"/>
    </location>
</feature>